<comment type="caution">
    <text evidence="4">The sequence shown here is derived from an EMBL/GenBank/DDBJ whole genome shotgun (WGS) entry which is preliminary data.</text>
</comment>
<dbReference type="GO" id="GO:0006979">
    <property type="term" value="P:response to oxidative stress"/>
    <property type="evidence" value="ECO:0007669"/>
    <property type="project" value="InterPro"/>
</dbReference>
<dbReference type="Gene3D" id="1.10.640.10">
    <property type="entry name" value="Haem peroxidase domain superfamily, animal type"/>
    <property type="match status" value="2"/>
</dbReference>
<keyword evidence="1" id="KW-0575">Peroxidase</keyword>
<sequence length="523" mass="58532">MKSRYFSLILITGLMLKVFCLADSEQCSYAGRNSKKSSQISFRDEANSDAGLSECGNESHYEPTDVEAHTAEDPNSCTENETVMCDPSSPYRTINGSCNNLNHPNWGVSTECYLRFQPAYYKDFGSIRRSTKGGSLPEPRVLTLNIFKNMHRPTRNVSFMFTIFGRTVAHDLSLALQEDPPGPCCAPENKGAPECIPITVPPYDPFYSKFNVTCLEMNRTLACTSCDNANRQQSNGATAALDASIVYGTDDEKSNQVRANDGTGKLKSNNTENGELLPTGKDPFDIFCYRKIESKCFFAGDVRVNQHTTLSSLQTLYMREHNRIATEMKSLNPHWDEERLFHEARPPDVPYGNDLSSTDMQRGRDHGLAPYVHLVRFCFGSNANISSFEDLAPGLMSRKNANLLKKNYKSVDDVDLWAGAQMEHHLPGSEVGPTAACIIAKQLYATKFGDRFYFEHEGEVPSFTPDQRASLKQCSLSRMLCDNTPIKEIQKNVMLLQSTKNPKVSCNDIPKIDLTLWKENSSK</sequence>
<evidence type="ECO:0000313" key="5">
    <source>
        <dbReference type="Proteomes" id="UP001497382"/>
    </source>
</evidence>
<keyword evidence="3" id="KW-0732">Signal</keyword>
<feature type="signal peptide" evidence="3">
    <location>
        <begin position="1"/>
        <end position="22"/>
    </location>
</feature>
<dbReference type="PRINTS" id="PR00457">
    <property type="entry name" value="ANPEROXIDASE"/>
</dbReference>
<evidence type="ECO:0000313" key="4">
    <source>
        <dbReference type="EMBL" id="CAL1295682.1"/>
    </source>
</evidence>
<reference evidence="4 5" key="1">
    <citation type="submission" date="2024-04" db="EMBL/GenBank/DDBJ databases">
        <authorList>
            <person name="Rising A."/>
            <person name="Reimegard J."/>
            <person name="Sonavane S."/>
            <person name="Akerstrom W."/>
            <person name="Nylinder S."/>
            <person name="Hedman E."/>
            <person name="Kallberg Y."/>
        </authorList>
    </citation>
    <scope>NUCLEOTIDE SEQUENCE [LARGE SCALE GENOMIC DNA]</scope>
</reference>
<dbReference type="PROSITE" id="PS50292">
    <property type="entry name" value="PEROXIDASE_3"/>
    <property type="match status" value="1"/>
</dbReference>
<gene>
    <name evidence="4" type="ORF">LARSCL_LOCUS19414</name>
</gene>
<organism evidence="4 5">
    <name type="scientific">Larinioides sclopetarius</name>
    <dbReference type="NCBI Taxonomy" id="280406"/>
    <lineage>
        <taxon>Eukaryota</taxon>
        <taxon>Metazoa</taxon>
        <taxon>Ecdysozoa</taxon>
        <taxon>Arthropoda</taxon>
        <taxon>Chelicerata</taxon>
        <taxon>Arachnida</taxon>
        <taxon>Araneae</taxon>
        <taxon>Araneomorphae</taxon>
        <taxon>Entelegynae</taxon>
        <taxon>Araneoidea</taxon>
        <taxon>Araneidae</taxon>
        <taxon>Larinioides</taxon>
    </lineage>
</organism>
<dbReference type="Proteomes" id="UP001497382">
    <property type="component" value="Unassembled WGS sequence"/>
</dbReference>
<evidence type="ECO:0000256" key="3">
    <source>
        <dbReference type="SAM" id="SignalP"/>
    </source>
</evidence>
<dbReference type="SUPFAM" id="SSF48113">
    <property type="entry name" value="Heme-dependent peroxidases"/>
    <property type="match status" value="2"/>
</dbReference>
<keyword evidence="5" id="KW-1185">Reference proteome</keyword>
<dbReference type="Pfam" id="PF03098">
    <property type="entry name" value="An_peroxidase"/>
    <property type="match status" value="2"/>
</dbReference>
<dbReference type="InterPro" id="IPR019791">
    <property type="entry name" value="Haem_peroxidase_animal"/>
</dbReference>
<evidence type="ECO:0000256" key="2">
    <source>
        <dbReference type="SAM" id="MobiDB-lite"/>
    </source>
</evidence>
<feature type="region of interest" description="Disordered" evidence="2">
    <location>
        <begin position="252"/>
        <end position="274"/>
    </location>
</feature>
<dbReference type="AlphaFoldDB" id="A0AAV2BIC9"/>
<dbReference type="InterPro" id="IPR010255">
    <property type="entry name" value="Haem_peroxidase_sf"/>
</dbReference>
<dbReference type="EMBL" id="CAXIEN010000377">
    <property type="protein sequence ID" value="CAL1295682.1"/>
    <property type="molecule type" value="Genomic_DNA"/>
</dbReference>
<proteinExistence type="predicted"/>
<keyword evidence="1" id="KW-0560">Oxidoreductase</keyword>
<feature type="chain" id="PRO_5044021880" description="Peroxidase" evidence="3">
    <location>
        <begin position="23"/>
        <end position="523"/>
    </location>
</feature>
<dbReference type="GO" id="GO:0020037">
    <property type="term" value="F:heme binding"/>
    <property type="evidence" value="ECO:0007669"/>
    <property type="project" value="InterPro"/>
</dbReference>
<dbReference type="GO" id="GO:0004601">
    <property type="term" value="F:peroxidase activity"/>
    <property type="evidence" value="ECO:0007669"/>
    <property type="project" value="UniProtKB-KW"/>
</dbReference>
<evidence type="ECO:0000256" key="1">
    <source>
        <dbReference type="ARBA" id="ARBA00022559"/>
    </source>
</evidence>
<dbReference type="PANTHER" id="PTHR11475">
    <property type="entry name" value="OXIDASE/PEROXIDASE"/>
    <property type="match status" value="1"/>
</dbReference>
<dbReference type="InterPro" id="IPR037120">
    <property type="entry name" value="Haem_peroxidase_sf_animal"/>
</dbReference>
<protein>
    <recommendedName>
        <fullName evidence="6">Peroxidase</fullName>
    </recommendedName>
</protein>
<name>A0AAV2BIC9_9ARAC</name>
<evidence type="ECO:0008006" key="6">
    <source>
        <dbReference type="Google" id="ProtNLM"/>
    </source>
</evidence>
<dbReference type="PANTHER" id="PTHR11475:SF143">
    <property type="entry name" value="PUTATIVE-RELATED"/>
    <property type="match status" value="1"/>
</dbReference>
<accession>A0AAV2BIC9</accession>